<dbReference type="EMBL" id="CAKKNE010000004">
    <property type="protein sequence ID" value="CAH0372897.1"/>
    <property type="molecule type" value="Genomic_DNA"/>
</dbReference>
<dbReference type="AlphaFoldDB" id="A0A8J2SSK6"/>
<proteinExistence type="predicted"/>
<evidence type="ECO:0000256" key="1">
    <source>
        <dbReference type="SAM" id="MobiDB-lite"/>
    </source>
</evidence>
<reference evidence="2" key="1">
    <citation type="submission" date="2021-11" db="EMBL/GenBank/DDBJ databases">
        <authorList>
            <consortium name="Genoscope - CEA"/>
            <person name="William W."/>
        </authorList>
    </citation>
    <scope>NUCLEOTIDE SEQUENCE</scope>
</reference>
<comment type="caution">
    <text evidence="2">The sequence shown here is derived from an EMBL/GenBank/DDBJ whole genome shotgun (WGS) entry which is preliminary data.</text>
</comment>
<gene>
    <name evidence="2" type="ORF">PECAL_4P00570</name>
</gene>
<organism evidence="2 3">
    <name type="scientific">Pelagomonas calceolata</name>
    <dbReference type="NCBI Taxonomy" id="35677"/>
    <lineage>
        <taxon>Eukaryota</taxon>
        <taxon>Sar</taxon>
        <taxon>Stramenopiles</taxon>
        <taxon>Ochrophyta</taxon>
        <taxon>Pelagophyceae</taxon>
        <taxon>Pelagomonadales</taxon>
        <taxon>Pelagomonadaceae</taxon>
        <taxon>Pelagomonas</taxon>
    </lineage>
</organism>
<name>A0A8J2SSK6_9STRA</name>
<evidence type="ECO:0000313" key="2">
    <source>
        <dbReference type="EMBL" id="CAH0372897.1"/>
    </source>
</evidence>
<protein>
    <submittedName>
        <fullName evidence="2">Uncharacterized protein</fullName>
    </submittedName>
</protein>
<accession>A0A8J2SSK6</accession>
<sequence>MAAAAAAAPAPAAAEVAQRPRIPERARVADDPFRVGLESDAFFGANLYSAPGLNRLRKAGRWLDGVSSGRVAPSLPEMQTVFWAAIEEKTGGRLRLHPGTIPPPPVGYGGHAPSPGFPPVGYGYGFAPAPPSWPMSFGFAPQQYGAAPTTWSVPLERPPPDAVFETETTVGGRRLDERGGGAPVCLDYVRGRCDAGPTSLAVVKSSRRRRLPPSWPSRVASFWPFGLKAPRAGQPIFLSGHRRHGAPTFFIIGGSSPEHGRHPSSGIEWCAFGGIRPVP</sequence>
<evidence type="ECO:0000313" key="3">
    <source>
        <dbReference type="Proteomes" id="UP000789595"/>
    </source>
</evidence>
<keyword evidence="3" id="KW-1185">Reference proteome</keyword>
<feature type="compositionally biased region" description="Low complexity" evidence="1">
    <location>
        <begin position="1"/>
        <end position="14"/>
    </location>
</feature>
<dbReference type="Proteomes" id="UP000789595">
    <property type="component" value="Unassembled WGS sequence"/>
</dbReference>
<feature type="region of interest" description="Disordered" evidence="1">
    <location>
        <begin position="1"/>
        <end position="21"/>
    </location>
</feature>